<dbReference type="RefSeq" id="WP_083623199.1">
    <property type="nucleotide sequence ID" value="NZ_LR734875.1"/>
</dbReference>
<dbReference type="AlphaFoldDB" id="A0A7Z9BWP0"/>
<organism evidence="2 3">
    <name type="scientific">Planktothrix serta PCC 8927</name>
    <dbReference type="NCBI Taxonomy" id="671068"/>
    <lineage>
        <taxon>Bacteria</taxon>
        <taxon>Bacillati</taxon>
        <taxon>Cyanobacteriota</taxon>
        <taxon>Cyanophyceae</taxon>
        <taxon>Oscillatoriophycideae</taxon>
        <taxon>Oscillatoriales</taxon>
        <taxon>Microcoleaceae</taxon>
        <taxon>Planktothrix</taxon>
    </lineage>
</organism>
<evidence type="ECO:0000256" key="1">
    <source>
        <dbReference type="SAM" id="Coils"/>
    </source>
</evidence>
<keyword evidence="3" id="KW-1185">Reference proteome</keyword>
<feature type="coiled-coil region" evidence="1">
    <location>
        <begin position="38"/>
        <end position="93"/>
    </location>
</feature>
<proteinExistence type="predicted"/>
<dbReference type="Proteomes" id="UP000184550">
    <property type="component" value="Unassembled WGS sequence"/>
</dbReference>
<evidence type="ECO:0000313" key="3">
    <source>
        <dbReference type="Proteomes" id="UP000184550"/>
    </source>
</evidence>
<dbReference type="OrthoDB" id="5461017at2"/>
<reference evidence="2" key="1">
    <citation type="submission" date="2019-10" db="EMBL/GenBank/DDBJ databases">
        <authorList>
            <consortium name="Genoscope - CEA"/>
            <person name="William W."/>
        </authorList>
    </citation>
    <scope>NUCLEOTIDE SEQUENCE [LARGE SCALE GENOMIC DNA]</scope>
    <source>
        <strain evidence="2">BBR_PRJEB10992</strain>
    </source>
</reference>
<accession>A0A7Z9BWP0</accession>
<dbReference type="EMBL" id="CZCU02000145">
    <property type="protein sequence ID" value="VXD20443.1"/>
    <property type="molecule type" value="Genomic_DNA"/>
</dbReference>
<protein>
    <submittedName>
        <fullName evidence="2">Uncharacterized protein</fullName>
    </submittedName>
</protein>
<comment type="caution">
    <text evidence="2">The sequence shown here is derived from an EMBL/GenBank/DDBJ whole genome shotgun (WGS) entry which is preliminary data.</text>
</comment>
<gene>
    <name evidence="2" type="ORF">PL8927_690166</name>
</gene>
<sequence length="138" mass="15291">MSTDISKAVMGVSAGIDAIKKLGDLAVKTQNLELREGILNLREQLLEAKDALLDAKEQVSNYKEENATLKARITELEQRLADGQEEIKLTVKKGGYYKEDGDGPYCTGCYDNNQKLIRVNDVGPIWRCPVCKSVVTKT</sequence>
<keyword evidence="1" id="KW-0175">Coiled coil</keyword>
<name>A0A7Z9BWP0_9CYAN</name>
<evidence type="ECO:0000313" key="2">
    <source>
        <dbReference type="EMBL" id="VXD20443.1"/>
    </source>
</evidence>